<feature type="transmembrane region" description="Helical" evidence="5">
    <location>
        <begin position="132"/>
        <end position="162"/>
    </location>
</feature>
<evidence type="ECO:0000313" key="7">
    <source>
        <dbReference type="Proteomes" id="UP000704176"/>
    </source>
</evidence>
<evidence type="ECO:0000256" key="2">
    <source>
        <dbReference type="ARBA" id="ARBA00022692"/>
    </source>
</evidence>
<accession>A0ABS7VUF1</accession>
<dbReference type="NCBIfam" id="NF040696">
    <property type="entry name" value="isopcys_mtase"/>
    <property type="match status" value="1"/>
</dbReference>
<dbReference type="InterPro" id="IPR054851">
    <property type="entry name" value="Isoprenylcys_mtase"/>
</dbReference>
<keyword evidence="2 5" id="KW-0812">Transmembrane</keyword>
<keyword evidence="3 5" id="KW-1133">Transmembrane helix</keyword>
<evidence type="ECO:0000256" key="3">
    <source>
        <dbReference type="ARBA" id="ARBA00022989"/>
    </source>
</evidence>
<dbReference type="PANTHER" id="PTHR12714:SF9">
    <property type="entry name" value="PROTEIN-S-ISOPRENYLCYSTEINE O-METHYLTRANSFERASE"/>
    <property type="match status" value="1"/>
</dbReference>
<dbReference type="Pfam" id="PF04140">
    <property type="entry name" value="ICMT"/>
    <property type="match status" value="1"/>
</dbReference>
<reference evidence="6 7" key="1">
    <citation type="submission" date="2021-09" db="EMBL/GenBank/DDBJ databases">
        <title>The complete genome sequence of a new microorganism.</title>
        <authorList>
            <person name="Zi Z."/>
        </authorList>
    </citation>
    <scope>NUCLEOTIDE SEQUENCE [LARGE SCALE GENOMIC DNA]</scope>
    <source>
        <strain evidence="6 7">WGZ8</strain>
    </source>
</reference>
<feature type="transmembrane region" description="Helical" evidence="5">
    <location>
        <begin position="43"/>
        <end position="63"/>
    </location>
</feature>
<proteinExistence type="predicted"/>
<evidence type="ECO:0000256" key="4">
    <source>
        <dbReference type="ARBA" id="ARBA00023136"/>
    </source>
</evidence>
<name>A0ABS7VUF1_9HYPH</name>
<dbReference type="Gene3D" id="1.20.120.1630">
    <property type="match status" value="1"/>
</dbReference>
<dbReference type="EMBL" id="JAIRBM010000029">
    <property type="protein sequence ID" value="MBZ6079206.1"/>
    <property type="molecule type" value="Genomic_DNA"/>
</dbReference>
<sequence length="194" mass="22132">MTPTIAKAVFVFLAAGWYVIRVPHARRSRRTPISRSARGMREIVLLLISLTGLGILPFIYVVTGFPRIASHPFQPAVAGMGILLAIGSLIMFYLTHRALGRNWSVTLEVRERHKLVTEGVYERVRHPMYTAFWMWALAQALLLPNWVAGFSGMIGFGTLYFFRVGQEERLMLDTFGDQYRAYMARTARLVPWIL</sequence>
<gene>
    <name evidence="6" type="ORF">K9B37_23410</name>
</gene>
<feature type="transmembrane region" description="Helical" evidence="5">
    <location>
        <begin position="75"/>
        <end position="94"/>
    </location>
</feature>
<feature type="transmembrane region" description="Helical" evidence="5">
    <location>
        <begin position="6"/>
        <end position="22"/>
    </location>
</feature>
<comment type="subcellular location">
    <subcellularLocation>
        <location evidence="1">Membrane</location>
        <topology evidence="1">Multi-pass membrane protein</topology>
    </subcellularLocation>
</comment>
<evidence type="ECO:0000256" key="5">
    <source>
        <dbReference type="SAM" id="Phobius"/>
    </source>
</evidence>
<dbReference type="RefSeq" id="WP_224316075.1">
    <property type="nucleotide sequence ID" value="NZ_JAIRBM010000029.1"/>
</dbReference>
<dbReference type="PANTHER" id="PTHR12714">
    <property type="entry name" value="PROTEIN-S ISOPRENYLCYSTEINE O-METHYLTRANSFERASE"/>
    <property type="match status" value="1"/>
</dbReference>
<keyword evidence="7" id="KW-1185">Reference proteome</keyword>
<dbReference type="InterPro" id="IPR007269">
    <property type="entry name" value="ICMT_MeTrfase"/>
</dbReference>
<evidence type="ECO:0000256" key="1">
    <source>
        <dbReference type="ARBA" id="ARBA00004141"/>
    </source>
</evidence>
<comment type="caution">
    <text evidence="6">The sequence shown here is derived from an EMBL/GenBank/DDBJ whole genome shotgun (WGS) entry which is preliminary data.</text>
</comment>
<keyword evidence="4 5" id="KW-0472">Membrane</keyword>
<organism evidence="6 7">
    <name type="scientific">Microvirga puerhi</name>
    <dbReference type="NCBI Taxonomy" id="2876078"/>
    <lineage>
        <taxon>Bacteria</taxon>
        <taxon>Pseudomonadati</taxon>
        <taxon>Pseudomonadota</taxon>
        <taxon>Alphaproteobacteria</taxon>
        <taxon>Hyphomicrobiales</taxon>
        <taxon>Methylobacteriaceae</taxon>
        <taxon>Microvirga</taxon>
    </lineage>
</organism>
<protein>
    <submittedName>
        <fullName evidence="6">Isoprenylcysteine carboxylmethyltransferase family protein</fullName>
    </submittedName>
</protein>
<evidence type="ECO:0000313" key="6">
    <source>
        <dbReference type="EMBL" id="MBZ6079206.1"/>
    </source>
</evidence>
<dbReference type="Proteomes" id="UP000704176">
    <property type="component" value="Unassembled WGS sequence"/>
</dbReference>